<dbReference type="STRING" id="189425.PGRAT_05945"/>
<name>A0A089M6T2_9BACL</name>
<dbReference type="RefSeq" id="WP_025707285.1">
    <property type="nucleotide sequence ID" value="NZ_CP009287.1"/>
</dbReference>
<organism evidence="2 3">
    <name type="scientific">Paenibacillus graminis</name>
    <dbReference type="NCBI Taxonomy" id="189425"/>
    <lineage>
        <taxon>Bacteria</taxon>
        <taxon>Bacillati</taxon>
        <taxon>Bacillota</taxon>
        <taxon>Bacilli</taxon>
        <taxon>Bacillales</taxon>
        <taxon>Paenibacillaceae</taxon>
        <taxon>Paenibacillus</taxon>
    </lineage>
</organism>
<keyword evidence="1" id="KW-0175">Coiled coil</keyword>
<dbReference type="eggNOG" id="ENOG5030661">
    <property type="taxonomic scope" value="Bacteria"/>
</dbReference>
<proteinExistence type="predicted"/>
<sequence>MTYSQISRNSGNSSDMFYLEQQMKAVKKEMKRAEAAGLQELQDQLSHRLAELEAELDKLED</sequence>
<dbReference type="HOGENOM" id="CLU_209149_0_0_9"/>
<dbReference type="AlphaFoldDB" id="A0A089M6T2"/>
<dbReference type="EMBL" id="CP009287">
    <property type="protein sequence ID" value="AIQ67228.1"/>
    <property type="molecule type" value="Genomic_DNA"/>
</dbReference>
<feature type="coiled-coil region" evidence="1">
    <location>
        <begin position="16"/>
        <end position="58"/>
    </location>
</feature>
<dbReference type="OrthoDB" id="2664021at2"/>
<gene>
    <name evidence="2" type="ORF">PGRAT_05945</name>
</gene>
<evidence type="ECO:0000313" key="2">
    <source>
        <dbReference type="EMBL" id="AIQ67228.1"/>
    </source>
</evidence>
<evidence type="ECO:0000256" key="1">
    <source>
        <dbReference type="SAM" id="Coils"/>
    </source>
</evidence>
<accession>A0A089M6T2</accession>
<dbReference type="Proteomes" id="UP000029500">
    <property type="component" value="Chromosome"/>
</dbReference>
<keyword evidence="3" id="KW-1185">Reference proteome</keyword>
<dbReference type="KEGG" id="pgm:PGRAT_05945"/>
<reference evidence="2 3" key="1">
    <citation type="submission" date="2014-08" db="EMBL/GenBank/DDBJ databases">
        <title>Comparative genomics of the Paenibacillus odorifer group.</title>
        <authorList>
            <person name="den Bakker H.C."/>
            <person name="Tsai Y.-C."/>
            <person name="Martin N."/>
            <person name="Korlach J."/>
            <person name="Wiedmann M."/>
        </authorList>
    </citation>
    <scope>NUCLEOTIDE SEQUENCE [LARGE SCALE GENOMIC DNA]</scope>
    <source>
        <strain evidence="2 3">DSM 15220</strain>
    </source>
</reference>
<evidence type="ECO:0000313" key="3">
    <source>
        <dbReference type="Proteomes" id="UP000029500"/>
    </source>
</evidence>
<protein>
    <submittedName>
        <fullName evidence="2">Uncharacterized protein</fullName>
    </submittedName>
</protein>